<name>A0A0A0RAJ5_PENVA</name>
<evidence type="ECO:0000256" key="2">
    <source>
        <dbReference type="ARBA" id="ARBA00004673"/>
    </source>
</evidence>
<dbReference type="GO" id="GO:0016491">
    <property type="term" value="F:oxidoreductase activity"/>
    <property type="evidence" value="ECO:0007669"/>
    <property type="project" value="UniProtKB-KW"/>
</dbReference>
<keyword evidence="10" id="KW-0560">Oxidoreductase</keyword>
<evidence type="ECO:0000256" key="4">
    <source>
        <dbReference type="ARBA" id="ARBA00022692"/>
    </source>
</evidence>
<dbReference type="CDD" id="cd22901">
    <property type="entry name" value="CcO_VIc"/>
    <property type="match status" value="1"/>
</dbReference>
<dbReference type="RefSeq" id="XP_027237079.1">
    <property type="nucleotide sequence ID" value="XM_027381278.2"/>
</dbReference>
<feature type="transmembrane region" description="Helical" evidence="9">
    <location>
        <begin position="20"/>
        <end position="38"/>
    </location>
</feature>
<dbReference type="Gene3D" id="4.10.93.10">
    <property type="entry name" value="Mitochondrial cytochrome c oxidase subunit VIc/VIIs"/>
    <property type="match status" value="1"/>
</dbReference>
<sequence>MVIAKPVMRGLLTAQIKKHIIISGILSFAAVGVWKTMVQNPRKQLYADFYKEYDAMAEFDRIRNLGLFQSCRPDGEEE</sequence>
<comment type="similarity">
    <text evidence="3">Belongs to the cytochrome c oxidase subunit 6c family.</text>
</comment>
<keyword evidence="6 9" id="KW-1133">Transmembrane helix</keyword>
<comment type="pathway">
    <text evidence="2">Energy metabolism; oxidative phosphorylation.</text>
</comment>
<dbReference type="Pfam" id="PF02937">
    <property type="entry name" value="COX6C"/>
    <property type="match status" value="1"/>
</dbReference>
<dbReference type="GO" id="GO:0006119">
    <property type="term" value="P:oxidative phosphorylation"/>
    <property type="evidence" value="ECO:0007669"/>
    <property type="project" value="UniProtKB-UniPathway"/>
</dbReference>
<dbReference type="OrthoDB" id="10051322at2759"/>
<dbReference type="PANTHER" id="PTHR48416">
    <property type="entry name" value="CYTOCHROME C OXIDASE SUBUNIT 6C"/>
    <property type="match status" value="1"/>
</dbReference>
<accession>A0A0A0RAJ5</accession>
<dbReference type="PANTHER" id="PTHR48416:SF1">
    <property type="entry name" value="CYTOCHROME C OXIDASE SUBUNIT 6C"/>
    <property type="match status" value="1"/>
</dbReference>
<dbReference type="EMBL" id="KF906254">
    <property type="protein sequence ID" value="AIU99750.1"/>
    <property type="molecule type" value="mRNA"/>
</dbReference>
<proteinExistence type="evidence at transcript level"/>
<evidence type="ECO:0000256" key="3">
    <source>
        <dbReference type="ARBA" id="ARBA00007204"/>
    </source>
</evidence>
<evidence type="ECO:0000256" key="6">
    <source>
        <dbReference type="ARBA" id="ARBA00022989"/>
    </source>
</evidence>
<dbReference type="AlphaFoldDB" id="A0A0A0RAJ5"/>
<reference evidence="10" key="1">
    <citation type="submission" date="2013-11" db="EMBL/GenBank/DDBJ databases">
        <title>The nuclear encoded subunits of Cytochrome c oxidase VIa, VIb and VIc from the Pacific whiteleg shrimp Litopenaeus vannamei.</title>
        <authorList>
            <person name="Mendez-Romero O.A."/>
            <person name="Araujo-Bernal S.R."/>
            <person name="Muhlia-Almazan A.T."/>
        </authorList>
    </citation>
    <scope>NUCLEOTIDE SEQUENCE</scope>
</reference>
<comment type="subcellular location">
    <subcellularLocation>
        <location evidence="1">Mitochondrion inner membrane</location>
        <topology evidence="1">Single-pass membrane protein</topology>
    </subcellularLocation>
</comment>
<protein>
    <submittedName>
        <fullName evidence="10">Mitochondrial cytochrome c oxidase subunit VIc</fullName>
        <ecNumber evidence="10">1.9.3.1</ecNumber>
    </submittedName>
</protein>
<dbReference type="GO" id="GO:0005743">
    <property type="term" value="C:mitochondrial inner membrane"/>
    <property type="evidence" value="ECO:0007669"/>
    <property type="project" value="UniProtKB-SubCell"/>
</dbReference>
<evidence type="ECO:0000256" key="1">
    <source>
        <dbReference type="ARBA" id="ARBA00004434"/>
    </source>
</evidence>
<dbReference type="EC" id="1.9.3.1" evidence="10"/>
<dbReference type="GeneID" id="113828339"/>
<dbReference type="UniPathway" id="UPA00705"/>
<organism evidence="10">
    <name type="scientific">Penaeus vannamei</name>
    <name type="common">Whiteleg shrimp</name>
    <name type="synonym">Litopenaeus vannamei</name>
    <dbReference type="NCBI Taxonomy" id="6689"/>
    <lineage>
        <taxon>Eukaryota</taxon>
        <taxon>Metazoa</taxon>
        <taxon>Ecdysozoa</taxon>
        <taxon>Arthropoda</taxon>
        <taxon>Crustacea</taxon>
        <taxon>Multicrustacea</taxon>
        <taxon>Malacostraca</taxon>
        <taxon>Eumalacostraca</taxon>
        <taxon>Eucarida</taxon>
        <taxon>Decapoda</taxon>
        <taxon>Dendrobranchiata</taxon>
        <taxon>Penaeoidea</taxon>
        <taxon>Penaeidae</taxon>
        <taxon>Penaeus</taxon>
    </lineage>
</organism>
<dbReference type="RefSeq" id="XP_069989858.1">
    <property type="nucleotide sequence ID" value="XM_070133757.1"/>
</dbReference>
<keyword evidence="4 9" id="KW-0812">Transmembrane</keyword>
<dbReference type="InterPro" id="IPR034884">
    <property type="entry name" value="Cytochrome_c_oxidase_VIc/VIIs"/>
</dbReference>
<keyword evidence="8 9" id="KW-0472">Membrane</keyword>
<evidence type="ECO:0000256" key="7">
    <source>
        <dbReference type="ARBA" id="ARBA00023128"/>
    </source>
</evidence>
<dbReference type="InterPro" id="IPR051389">
    <property type="entry name" value="Cytochrome_c_oxidase_VIc"/>
</dbReference>
<keyword evidence="5" id="KW-0999">Mitochondrion inner membrane</keyword>
<evidence type="ECO:0000256" key="9">
    <source>
        <dbReference type="SAM" id="Phobius"/>
    </source>
</evidence>
<evidence type="ECO:0000313" key="10">
    <source>
        <dbReference type="EMBL" id="AIU99750.1"/>
    </source>
</evidence>
<dbReference type="KEGG" id="pvm:113828339"/>
<dbReference type="InterPro" id="IPR037169">
    <property type="entry name" value="Cytochrome_c_oxidase_VIc_sf"/>
</dbReference>
<evidence type="ECO:0000256" key="8">
    <source>
        <dbReference type="ARBA" id="ARBA00023136"/>
    </source>
</evidence>
<keyword evidence="7" id="KW-0496">Mitochondrion</keyword>
<evidence type="ECO:0000256" key="5">
    <source>
        <dbReference type="ARBA" id="ARBA00022792"/>
    </source>
</evidence>
<dbReference type="SUPFAM" id="SSF81415">
    <property type="entry name" value="Mitochondrial cytochrome c oxidase subunit VIc"/>
    <property type="match status" value="1"/>
</dbReference>